<dbReference type="GO" id="GO:0005085">
    <property type="term" value="F:guanyl-nucleotide exchange factor activity"/>
    <property type="evidence" value="ECO:0007669"/>
    <property type="project" value="EnsemblFungi"/>
</dbReference>
<evidence type="ECO:0000313" key="4">
    <source>
        <dbReference type="EMBL" id="EDO17262.1"/>
    </source>
</evidence>
<dbReference type="PANTHER" id="PTHR28159:SF1">
    <property type="entry name" value="TRAFFICKING PROTEIN PARTICLE COMPLEX II-SPECIFIC SUBUNIT 65"/>
    <property type="match status" value="1"/>
</dbReference>
<evidence type="ECO:0000256" key="1">
    <source>
        <dbReference type="SAM" id="MobiDB-lite"/>
    </source>
</evidence>
<dbReference type="STRING" id="436907.A7TKD5"/>
<accession>A7TKD5</accession>
<dbReference type="PhylomeDB" id="A7TKD5"/>
<dbReference type="KEGG" id="vpo:Kpol_538p22"/>
<dbReference type="InterPro" id="IPR055426">
    <property type="entry name" value="IgD2_Trs65"/>
</dbReference>
<dbReference type="HOGENOM" id="CLU_042571_0_0_1"/>
<dbReference type="PANTHER" id="PTHR28159">
    <property type="entry name" value="TRAFFICKING PROTEIN PARTICLE COMPLEX II-SPECIFIC SUBUNIT 65"/>
    <property type="match status" value="1"/>
</dbReference>
<dbReference type="InterPro" id="IPR024662">
    <property type="entry name" value="Trs65"/>
</dbReference>
<sequence length="536" mass="61451">MDIFVPLRYGLSDLDEIKESHAKRKFILFDELINLFVLINDDPSGSESLIRIDKFVVYINDNKLTSVEFDNCFTSIDQSKGLYKLNENFVENVLFRSSVVMNNGHNNIISFKFYCSGDPAINASGSISKHEDNEIYLESFNEVISWNSSNHRNSTRDVTSSNSTGLANKNKNNENKSGKRFIFKYPIYTSLNMRIRNTNIKDTDNIVLISLDFQNSKQLTQLVDTFYKNLSVSGDSTEDNFHLEFNEISLFMINNHNSDDYTFSKTDFHTTQGSYSKFKDILNTEISPVESLQFPLIIHDKDSYSIIYKLPFFPEDIKNDKIRCKVKVNLQYSLCLKDEENSKFSINTSWQTDLTMKKQPLSNSNLIVNNTSNSSLINVSTPRLNGGRFFMNTTPMLVNNKMNNIKFKFLKNNIVVEKGQRFDTSLQIINSSQYPLDLVVYYNNNSNVTNTKQDLFKTTSASIISKARLNRNTEGIILLSNDYKIPLILPNETYLVTLEFMPILSGFYNNLQGLKILDLESNELIDVGNSISILVQ</sequence>
<dbReference type="Pfam" id="PF23645">
    <property type="entry name" value="IgD1_Trs65"/>
    <property type="match status" value="1"/>
</dbReference>
<evidence type="ECO:0000259" key="3">
    <source>
        <dbReference type="Pfam" id="PF23646"/>
    </source>
</evidence>
<evidence type="ECO:0000313" key="5">
    <source>
        <dbReference type="Proteomes" id="UP000000267"/>
    </source>
</evidence>
<dbReference type="EMBL" id="DS480407">
    <property type="protein sequence ID" value="EDO17262.1"/>
    <property type="molecule type" value="Genomic_DNA"/>
</dbReference>
<dbReference type="GeneID" id="5545468"/>
<dbReference type="InterPro" id="IPR055425">
    <property type="entry name" value="IgD1_Trs65"/>
</dbReference>
<feature type="region of interest" description="Disordered" evidence="1">
    <location>
        <begin position="150"/>
        <end position="173"/>
    </location>
</feature>
<dbReference type="GO" id="GO:1990071">
    <property type="term" value="C:TRAPPII protein complex"/>
    <property type="evidence" value="ECO:0007669"/>
    <property type="project" value="EnsemblFungi"/>
</dbReference>
<name>A7TKD5_VANPO</name>
<dbReference type="GO" id="GO:0005802">
    <property type="term" value="C:trans-Golgi network"/>
    <property type="evidence" value="ECO:0007669"/>
    <property type="project" value="EnsemblFungi"/>
</dbReference>
<evidence type="ECO:0000259" key="2">
    <source>
        <dbReference type="Pfam" id="PF23645"/>
    </source>
</evidence>
<dbReference type="FunCoup" id="A7TKD5">
    <property type="interactions" value="65"/>
</dbReference>
<dbReference type="InParanoid" id="A7TKD5"/>
<dbReference type="AlphaFoldDB" id="A7TKD5"/>
<dbReference type="GO" id="GO:0006891">
    <property type="term" value="P:intra-Golgi vesicle-mediated transport"/>
    <property type="evidence" value="ECO:0007669"/>
    <property type="project" value="EnsemblFungi"/>
</dbReference>
<proteinExistence type="predicted"/>
<protein>
    <recommendedName>
        <fullName evidence="6">Trafficking protein particle complex II-specific subunit 65</fullName>
    </recommendedName>
</protein>
<dbReference type="OMA" id="VMNNGYN"/>
<dbReference type="GO" id="GO:0065003">
    <property type="term" value="P:protein-containing complex assembly"/>
    <property type="evidence" value="ECO:0007669"/>
    <property type="project" value="EnsemblFungi"/>
</dbReference>
<keyword evidence="5" id="KW-1185">Reference proteome</keyword>
<dbReference type="eggNOG" id="ENOG502QSDT">
    <property type="taxonomic scope" value="Eukaryota"/>
</dbReference>
<feature type="domain" description="Trafficking protein particle complex II-specific subunit 65 IgD2" evidence="3">
    <location>
        <begin position="263"/>
        <end position="353"/>
    </location>
</feature>
<feature type="compositionally biased region" description="Polar residues" evidence="1">
    <location>
        <begin position="150"/>
        <end position="167"/>
    </location>
</feature>
<reference evidence="4 5" key="1">
    <citation type="journal article" date="2007" name="Proc. Natl. Acad. Sci. U.S.A.">
        <title>Independent sorting-out of thousands of duplicated gene pairs in two yeast species descended from a whole-genome duplication.</title>
        <authorList>
            <person name="Scannell D.R."/>
            <person name="Frank A.C."/>
            <person name="Conant G.C."/>
            <person name="Byrne K.P."/>
            <person name="Woolfit M."/>
            <person name="Wolfe K.H."/>
        </authorList>
    </citation>
    <scope>NUCLEOTIDE SEQUENCE [LARGE SCALE GENOMIC DNA]</scope>
    <source>
        <strain evidence="5">ATCC 22028 / DSM 70294 / BCRC 21397 / CBS 2163 / NBRC 10782 / NRRL Y-8283 / UCD 57-17</strain>
    </source>
</reference>
<dbReference type="RefSeq" id="XP_001645120.1">
    <property type="nucleotide sequence ID" value="XM_001645070.1"/>
</dbReference>
<gene>
    <name evidence="4" type="ORF">Kpol_538p22</name>
</gene>
<organism evidence="5">
    <name type="scientific">Vanderwaltozyma polyspora (strain ATCC 22028 / DSM 70294 / BCRC 21397 / CBS 2163 / NBRC 10782 / NRRL Y-8283 / UCD 57-17)</name>
    <name type="common">Kluyveromyces polysporus</name>
    <dbReference type="NCBI Taxonomy" id="436907"/>
    <lineage>
        <taxon>Eukaryota</taxon>
        <taxon>Fungi</taxon>
        <taxon>Dikarya</taxon>
        <taxon>Ascomycota</taxon>
        <taxon>Saccharomycotina</taxon>
        <taxon>Saccharomycetes</taxon>
        <taxon>Saccharomycetales</taxon>
        <taxon>Saccharomycetaceae</taxon>
        <taxon>Vanderwaltozyma</taxon>
    </lineage>
</organism>
<dbReference type="OrthoDB" id="4048430at2759"/>
<dbReference type="Proteomes" id="UP000000267">
    <property type="component" value="Unassembled WGS sequence"/>
</dbReference>
<evidence type="ECO:0008006" key="6">
    <source>
        <dbReference type="Google" id="ProtNLM"/>
    </source>
</evidence>
<dbReference type="Pfam" id="PF23646">
    <property type="entry name" value="IgD2_Trs65"/>
    <property type="match status" value="2"/>
</dbReference>
<feature type="domain" description="Trafficking protein particle complex II-specific subunit 65 IgD2" evidence="3">
    <location>
        <begin position="191"/>
        <end position="256"/>
    </location>
</feature>
<feature type="domain" description="Trafficking protein particle complex II-specific subunit 65 IgD1" evidence="2">
    <location>
        <begin position="2"/>
        <end position="175"/>
    </location>
</feature>